<feature type="signal peptide" evidence="2">
    <location>
        <begin position="1"/>
        <end position="23"/>
    </location>
</feature>
<evidence type="ECO:0000256" key="1">
    <source>
        <dbReference type="SAM" id="MobiDB-lite"/>
    </source>
</evidence>
<protein>
    <submittedName>
        <fullName evidence="3">Uncharacterized protein</fullName>
    </submittedName>
</protein>
<sequence length="231" mass="23954">MLKHYVWGFSVLASLVCSTLATATSPGRCTPTGTCTAARRQALLCATTPQGIVVEICTDARGQAPLQDLDNNLTTFAAAITVPPYFRPPINHVNWSIDGTCGYSDDDITTRPGGAQVRNPGAGGTMGWLKGEYTRQAVVFNGNPTRGTRQGVVAMTFGPPMARSSEHDDDDDEPASSSSSPLPGQPTGPKKPVKGGPSSIALKIGSDLVFLDGPVLGPVCGGQAATIKQVA</sequence>
<dbReference type="Proteomes" id="UP000712673">
    <property type="component" value="Unassembled WGS sequence"/>
</dbReference>
<keyword evidence="2" id="KW-0732">Signal</keyword>
<feature type="region of interest" description="Disordered" evidence="1">
    <location>
        <begin position="158"/>
        <end position="199"/>
    </location>
</feature>
<evidence type="ECO:0000313" key="4">
    <source>
        <dbReference type="Proteomes" id="UP000712673"/>
    </source>
</evidence>
<evidence type="ECO:0000256" key="2">
    <source>
        <dbReference type="SAM" id="SignalP"/>
    </source>
</evidence>
<proteinExistence type="predicted"/>
<dbReference type="EMBL" id="VGLS01000502">
    <property type="protein sequence ID" value="MBM3225174.1"/>
    <property type="molecule type" value="Genomic_DNA"/>
</dbReference>
<feature type="compositionally biased region" description="Low complexity" evidence="1">
    <location>
        <begin position="175"/>
        <end position="197"/>
    </location>
</feature>
<gene>
    <name evidence="3" type="ORF">FJZ47_15430</name>
</gene>
<reference evidence="3" key="1">
    <citation type="submission" date="2019-03" db="EMBL/GenBank/DDBJ databases">
        <title>Lake Tanganyika Metagenome-Assembled Genomes (MAGs).</title>
        <authorList>
            <person name="Tran P."/>
        </authorList>
    </citation>
    <scope>NUCLEOTIDE SEQUENCE</scope>
    <source>
        <strain evidence="3">K_DeepCast_65m_m2_066</strain>
    </source>
</reference>
<name>A0A937W4B8_UNCTE</name>
<evidence type="ECO:0000313" key="3">
    <source>
        <dbReference type="EMBL" id="MBM3225174.1"/>
    </source>
</evidence>
<comment type="caution">
    <text evidence="3">The sequence shown here is derived from an EMBL/GenBank/DDBJ whole genome shotgun (WGS) entry which is preliminary data.</text>
</comment>
<dbReference type="AlphaFoldDB" id="A0A937W4B8"/>
<organism evidence="3 4">
    <name type="scientific">Tectimicrobiota bacterium</name>
    <dbReference type="NCBI Taxonomy" id="2528274"/>
    <lineage>
        <taxon>Bacteria</taxon>
        <taxon>Pseudomonadati</taxon>
        <taxon>Nitrospinota/Tectimicrobiota group</taxon>
        <taxon>Candidatus Tectimicrobiota</taxon>
    </lineage>
</organism>
<feature type="non-terminal residue" evidence="3">
    <location>
        <position position="231"/>
    </location>
</feature>
<accession>A0A937W4B8</accession>
<feature type="chain" id="PRO_5037370361" evidence="2">
    <location>
        <begin position="24"/>
        <end position="231"/>
    </location>
</feature>